<evidence type="ECO:0000313" key="1">
    <source>
        <dbReference type="EMBL" id="AES89421.1"/>
    </source>
</evidence>
<dbReference type="PaxDb" id="3880-AES89421"/>
<dbReference type="AlphaFoldDB" id="G7JNI0"/>
<organism evidence="1 3">
    <name type="scientific">Medicago truncatula</name>
    <name type="common">Barrel medic</name>
    <name type="synonym">Medicago tribuloides</name>
    <dbReference type="NCBI Taxonomy" id="3880"/>
    <lineage>
        <taxon>Eukaryota</taxon>
        <taxon>Viridiplantae</taxon>
        <taxon>Streptophyta</taxon>
        <taxon>Embryophyta</taxon>
        <taxon>Tracheophyta</taxon>
        <taxon>Spermatophyta</taxon>
        <taxon>Magnoliopsida</taxon>
        <taxon>eudicotyledons</taxon>
        <taxon>Gunneridae</taxon>
        <taxon>Pentapetalae</taxon>
        <taxon>rosids</taxon>
        <taxon>fabids</taxon>
        <taxon>Fabales</taxon>
        <taxon>Fabaceae</taxon>
        <taxon>Papilionoideae</taxon>
        <taxon>50 kb inversion clade</taxon>
        <taxon>NPAAA clade</taxon>
        <taxon>Hologalegina</taxon>
        <taxon>IRL clade</taxon>
        <taxon>Trifolieae</taxon>
        <taxon>Medicago</taxon>
    </lineage>
</organism>
<dbReference type="Proteomes" id="UP000002051">
    <property type="component" value="Chromosome 4"/>
</dbReference>
<protein>
    <submittedName>
        <fullName evidence="1">TPR protein</fullName>
    </submittedName>
</protein>
<evidence type="ECO:0000313" key="3">
    <source>
        <dbReference type="Proteomes" id="UP000002051"/>
    </source>
</evidence>
<keyword evidence="3" id="KW-1185">Reference proteome</keyword>
<sequence>MLYAEIQNYQKAAEAYEQVYQLCREDVDALKAAAKVSHLLLSCIFVLPKVWSSPYQKKKKCGQVERSICILEYYLKSKPDGVNASVVDLLGAILIDSGGKDILK</sequence>
<reference evidence="1 3" key="1">
    <citation type="journal article" date="2011" name="Nature">
        <title>The Medicago genome provides insight into the evolution of rhizobial symbioses.</title>
        <authorList>
            <person name="Young N.D."/>
            <person name="Debelle F."/>
            <person name="Oldroyd G.E."/>
            <person name="Geurts R."/>
            <person name="Cannon S.B."/>
            <person name="Udvardi M.K."/>
            <person name="Benedito V.A."/>
            <person name="Mayer K.F."/>
            <person name="Gouzy J."/>
            <person name="Schoof H."/>
            <person name="Van de Peer Y."/>
            <person name="Proost S."/>
            <person name="Cook D.R."/>
            <person name="Meyers B.C."/>
            <person name="Spannagl M."/>
            <person name="Cheung F."/>
            <person name="De Mita S."/>
            <person name="Krishnakumar V."/>
            <person name="Gundlach H."/>
            <person name="Zhou S."/>
            <person name="Mudge J."/>
            <person name="Bharti A.K."/>
            <person name="Murray J.D."/>
            <person name="Naoumkina M.A."/>
            <person name="Rosen B."/>
            <person name="Silverstein K.A."/>
            <person name="Tang H."/>
            <person name="Rombauts S."/>
            <person name="Zhao P.X."/>
            <person name="Zhou P."/>
            <person name="Barbe V."/>
            <person name="Bardou P."/>
            <person name="Bechner M."/>
            <person name="Bellec A."/>
            <person name="Berger A."/>
            <person name="Berges H."/>
            <person name="Bidwell S."/>
            <person name="Bisseling T."/>
            <person name="Choisne N."/>
            <person name="Couloux A."/>
            <person name="Denny R."/>
            <person name="Deshpande S."/>
            <person name="Dai X."/>
            <person name="Doyle J.J."/>
            <person name="Dudez A.M."/>
            <person name="Farmer A.D."/>
            <person name="Fouteau S."/>
            <person name="Franken C."/>
            <person name="Gibelin C."/>
            <person name="Gish J."/>
            <person name="Goldstein S."/>
            <person name="Gonzalez A.J."/>
            <person name="Green P.J."/>
            <person name="Hallab A."/>
            <person name="Hartog M."/>
            <person name="Hua A."/>
            <person name="Humphray S.J."/>
            <person name="Jeong D.H."/>
            <person name="Jing Y."/>
            <person name="Jocker A."/>
            <person name="Kenton S.M."/>
            <person name="Kim D.J."/>
            <person name="Klee K."/>
            <person name="Lai H."/>
            <person name="Lang C."/>
            <person name="Lin S."/>
            <person name="Macmil S.L."/>
            <person name="Magdelenat G."/>
            <person name="Matthews L."/>
            <person name="McCorrison J."/>
            <person name="Monaghan E.L."/>
            <person name="Mun J.H."/>
            <person name="Najar F.Z."/>
            <person name="Nicholson C."/>
            <person name="Noirot C."/>
            <person name="O'Bleness M."/>
            <person name="Paule C.R."/>
            <person name="Poulain J."/>
            <person name="Prion F."/>
            <person name="Qin B."/>
            <person name="Qu C."/>
            <person name="Retzel E.F."/>
            <person name="Riddle C."/>
            <person name="Sallet E."/>
            <person name="Samain S."/>
            <person name="Samson N."/>
            <person name="Sanders I."/>
            <person name="Saurat O."/>
            <person name="Scarpelli C."/>
            <person name="Schiex T."/>
            <person name="Segurens B."/>
            <person name="Severin A.J."/>
            <person name="Sherrier D.J."/>
            <person name="Shi R."/>
            <person name="Sims S."/>
            <person name="Singer S.R."/>
            <person name="Sinharoy S."/>
            <person name="Sterck L."/>
            <person name="Viollet A."/>
            <person name="Wang B.B."/>
            <person name="Wang K."/>
            <person name="Wang M."/>
            <person name="Wang X."/>
            <person name="Warfsmann J."/>
            <person name="Weissenbach J."/>
            <person name="White D.D."/>
            <person name="White J.D."/>
            <person name="Wiley G.B."/>
            <person name="Wincker P."/>
            <person name="Xing Y."/>
            <person name="Yang L."/>
            <person name="Yao Z."/>
            <person name="Ying F."/>
            <person name="Zhai J."/>
            <person name="Zhou L."/>
            <person name="Zuber A."/>
            <person name="Denarie J."/>
            <person name="Dixon R.A."/>
            <person name="May G.D."/>
            <person name="Schwartz D.C."/>
            <person name="Rogers J."/>
            <person name="Quetier F."/>
            <person name="Town C.D."/>
            <person name="Roe B.A."/>
        </authorList>
    </citation>
    <scope>NUCLEOTIDE SEQUENCE [LARGE SCALE GENOMIC DNA]</scope>
    <source>
        <strain evidence="1">A17</strain>
        <strain evidence="2 3">cv. Jemalong A17</strain>
    </source>
</reference>
<dbReference type="EnsemblPlants" id="AES89421">
    <property type="protein sequence ID" value="AES89421"/>
    <property type="gene ID" value="MTR_4g074700"/>
</dbReference>
<accession>G7JNI0</accession>
<dbReference type="HOGENOM" id="CLU_2254131_0_0_1"/>
<evidence type="ECO:0000313" key="2">
    <source>
        <dbReference type="EnsemblPlants" id="AES89421"/>
    </source>
</evidence>
<dbReference type="EMBL" id="CM001220">
    <property type="protein sequence ID" value="AES89421.1"/>
    <property type="molecule type" value="Genomic_DNA"/>
</dbReference>
<reference evidence="2" key="3">
    <citation type="submission" date="2015-04" db="UniProtKB">
        <authorList>
            <consortium name="EnsemblPlants"/>
        </authorList>
    </citation>
    <scope>IDENTIFICATION</scope>
    <source>
        <strain evidence="2">cv. Jemalong A17</strain>
    </source>
</reference>
<gene>
    <name evidence="1" type="ordered locus">MTR_4g074700</name>
</gene>
<dbReference type="STRING" id="3880.G7JNI0"/>
<name>G7JNI0_MEDTR</name>
<proteinExistence type="predicted"/>
<reference evidence="1 3" key="2">
    <citation type="journal article" date="2014" name="BMC Genomics">
        <title>An improved genome release (version Mt4.0) for the model legume Medicago truncatula.</title>
        <authorList>
            <person name="Tang H."/>
            <person name="Krishnakumar V."/>
            <person name="Bidwell S."/>
            <person name="Rosen B."/>
            <person name="Chan A."/>
            <person name="Zhou S."/>
            <person name="Gentzbittel L."/>
            <person name="Childs K.L."/>
            <person name="Yandell M."/>
            <person name="Gundlach H."/>
            <person name="Mayer K.F."/>
            <person name="Schwartz D.C."/>
            <person name="Town C.D."/>
        </authorList>
    </citation>
    <scope>GENOME REANNOTATION</scope>
    <source>
        <strain evidence="2 3">cv. Jemalong A17</strain>
    </source>
</reference>